<evidence type="ECO:0000313" key="5">
    <source>
        <dbReference type="Proteomes" id="UP000179266"/>
    </source>
</evidence>
<feature type="domain" description="SHSP" evidence="3">
    <location>
        <begin position="37"/>
        <end position="151"/>
    </location>
</feature>
<comment type="similarity">
    <text evidence="1 2">Belongs to the small heat shock protein (HSP20) family.</text>
</comment>
<dbReference type="PROSITE" id="PS01031">
    <property type="entry name" value="SHSP"/>
    <property type="match status" value="1"/>
</dbReference>
<dbReference type="CDD" id="cd06464">
    <property type="entry name" value="ACD_sHsps-like"/>
    <property type="match status" value="1"/>
</dbReference>
<dbReference type="InterPro" id="IPR002068">
    <property type="entry name" value="A-crystallin/Hsp20_dom"/>
</dbReference>
<proteinExistence type="inferred from homology"/>
<dbReference type="InterPro" id="IPR008978">
    <property type="entry name" value="HSP20-like_chaperone"/>
</dbReference>
<reference evidence="4 5" key="1">
    <citation type="journal article" date="2016" name="Nat. Commun.">
        <title>Thousands of microbial genomes shed light on interconnected biogeochemical processes in an aquifer system.</title>
        <authorList>
            <person name="Anantharaman K."/>
            <person name="Brown C.T."/>
            <person name="Hug L.A."/>
            <person name="Sharon I."/>
            <person name="Castelle C.J."/>
            <person name="Probst A.J."/>
            <person name="Thomas B.C."/>
            <person name="Singh A."/>
            <person name="Wilkins M.J."/>
            <person name="Karaoz U."/>
            <person name="Brodie E.L."/>
            <person name="Williams K.H."/>
            <person name="Hubbard S.S."/>
            <person name="Banfield J.F."/>
        </authorList>
    </citation>
    <scope>NUCLEOTIDE SEQUENCE [LARGE SCALE GENOMIC DNA]</scope>
</reference>
<dbReference type="EMBL" id="MGDD01000036">
    <property type="protein sequence ID" value="OGL48495.1"/>
    <property type="molecule type" value="Genomic_DNA"/>
</dbReference>
<evidence type="ECO:0000313" key="4">
    <source>
        <dbReference type="EMBL" id="OGL48495.1"/>
    </source>
</evidence>
<dbReference type="Gene3D" id="2.60.40.790">
    <property type="match status" value="1"/>
</dbReference>
<protein>
    <recommendedName>
        <fullName evidence="3">SHSP domain-containing protein</fullName>
    </recommendedName>
</protein>
<dbReference type="AlphaFoldDB" id="A0A1F7S3U1"/>
<evidence type="ECO:0000256" key="1">
    <source>
        <dbReference type="PROSITE-ProRule" id="PRU00285"/>
    </source>
</evidence>
<accession>A0A1F7S3U1</accession>
<organism evidence="4 5">
    <name type="scientific">Candidatus Schekmanbacteria bacterium RBG_13_48_7</name>
    <dbReference type="NCBI Taxonomy" id="1817878"/>
    <lineage>
        <taxon>Bacteria</taxon>
        <taxon>Candidatus Schekmaniibacteriota</taxon>
    </lineage>
</organism>
<name>A0A1F7S3U1_9BACT</name>
<evidence type="ECO:0000259" key="3">
    <source>
        <dbReference type="PROSITE" id="PS01031"/>
    </source>
</evidence>
<dbReference type="PANTHER" id="PTHR11527">
    <property type="entry name" value="HEAT-SHOCK PROTEIN 20 FAMILY MEMBER"/>
    <property type="match status" value="1"/>
</dbReference>
<comment type="caution">
    <text evidence="4">The sequence shown here is derived from an EMBL/GenBank/DDBJ whole genome shotgun (WGS) entry which is preliminary data.</text>
</comment>
<dbReference type="InterPro" id="IPR031107">
    <property type="entry name" value="Small_HSP"/>
</dbReference>
<dbReference type="Proteomes" id="UP000179266">
    <property type="component" value="Unassembled WGS sequence"/>
</dbReference>
<sequence>MYWNVLEQLNAMRKEMDRIFAGGGTEEYPFSQISFLPGRAARRYPLINLSEDKDNVYIEALAPGVAPDSWDISVVRNMLTLSGEKPIDGKDVNAEAYHRNERAAGKFIRNVELPVEINESKVTADYKDGLLVVVLPKSEKAKPKQISVSVS</sequence>
<dbReference type="SUPFAM" id="SSF49764">
    <property type="entry name" value="HSP20-like chaperones"/>
    <property type="match status" value="1"/>
</dbReference>
<gene>
    <name evidence="4" type="ORF">A2161_15370</name>
</gene>
<evidence type="ECO:0000256" key="2">
    <source>
        <dbReference type="RuleBase" id="RU003616"/>
    </source>
</evidence>
<dbReference type="Pfam" id="PF00011">
    <property type="entry name" value="HSP20"/>
    <property type="match status" value="1"/>
</dbReference>